<keyword evidence="3 5" id="KW-0408">Iron</keyword>
<comment type="pathway">
    <text evidence="5">Isoprenoid biosynthesis; dimethylallyl diphosphate biosynthesis; dimethylallyl diphosphate from (2E)-4-hydroxy-3-methylbutenyl diphosphate: step 1/1.</text>
</comment>
<feature type="binding site" evidence="5">
    <location>
        <position position="233"/>
    </location>
    <ligand>
        <name>(2E)-4-hydroxy-3-methylbut-2-enyl diphosphate</name>
        <dbReference type="ChEBI" id="CHEBI:128753"/>
    </ligand>
</feature>
<organism evidence="6 7">
    <name type="scientific">Williamwhitmania taraxaci</name>
    <dbReference type="NCBI Taxonomy" id="1640674"/>
    <lineage>
        <taxon>Bacteria</taxon>
        <taxon>Pseudomonadati</taxon>
        <taxon>Bacteroidota</taxon>
        <taxon>Bacteroidia</taxon>
        <taxon>Bacteroidales</taxon>
        <taxon>Williamwhitmaniaceae</taxon>
        <taxon>Williamwhitmania</taxon>
    </lineage>
</organism>
<feature type="binding site" evidence="5">
    <location>
        <position position="276"/>
    </location>
    <ligand>
        <name>(2E)-4-hydroxy-3-methylbut-2-enyl diphosphate</name>
        <dbReference type="ChEBI" id="CHEBI:128753"/>
    </ligand>
</feature>
<dbReference type="EMBL" id="FMYP01000030">
    <property type="protein sequence ID" value="SDC40377.1"/>
    <property type="molecule type" value="Genomic_DNA"/>
</dbReference>
<dbReference type="UniPathway" id="UPA00059">
    <property type="reaction ID" value="UER00105"/>
</dbReference>
<dbReference type="Proteomes" id="UP000199452">
    <property type="component" value="Unassembled WGS sequence"/>
</dbReference>
<feature type="binding site" evidence="5">
    <location>
        <position position="234"/>
    </location>
    <ligand>
        <name>(2E)-4-hydroxy-3-methylbut-2-enyl diphosphate</name>
        <dbReference type="ChEBI" id="CHEBI:128753"/>
    </ligand>
</feature>
<evidence type="ECO:0000256" key="5">
    <source>
        <dbReference type="HAMAP-Rule" id="MF_00191"/>
    </source>
</evidence>
<feature type="binding site" evidence="5">
    <location>
        <position position="276"/>
    </location>
    <ligand>
        <name>isopentenyl diphosphate</name>
        <dbReference type="ChEBI" id="CHEBI:128769"/>
    </ligand>
</feature>
<evidence type="ECO:0000256" key="4">
    <source>
        <dbReference type="ARBA" id="ARBA00023014"/>
    </source>
</evidence>
<evidence type="ECO:0000256" key="1">
    <source>
        <dbReference type="ARBA" id="ARBA00022485"/>
    </source>
</evidence>
<dbReference type="GO" id="GO:0051745">
    <property type="term" value="F:4-hydroxy-3-methylbut-2-enyl diphosphate reductase activity"/>
    <property type="evidence" value="ECO:0007669"/>
    <property type="project" value="UniProtKB-UniRule"/>
</dbReference>
<feature type="binding site" evidence="5">
    <location>
        <position position="76"/>
    </location>
    <ligand>
        <name>dimethylallyl diphosphate</name>
        <dbReference type="ChEBI" id="CHEBI:57623"/>
    </ligand>
</feature>
<dbReference type="PANTHER" id="PTHR30426:SF0">
    <property type="entry name" value="4-HYDROXY-3-METHYLBUT-2-ENYL DIPHOSPHATE REDUCTASE"/>
    <property type="match status" value="1"/>
</dbReference>
<comment type="function">
    <text evidence="5">Catalyzes the conversion of 1-hydroxy-2-methyl-2-(E)-butenyl 4-diphosphate (HMBPP) into a mixture of isopentenyl diphosphate (IPP) and dimethylallyl diphosphate (DMAPP). Acts in the terminal step of the DOXP/MEP pathway for isoprenoid precursor biosynthesis.</text>
</comment>
<keyword evidence="2 5" id="KW-0479">Metal-binding</keyword>
<feature type="binding site" evidence="5">
    <location>
        <position position="42"/>
    </location>
    <ligand>
        <name>isopentenyl diphosphate</name>
        <dbReference type="ChEBI" id="CHEBI:128769"/>
    </ligand>
</feature>
<dbReference type="STRING" id="1640674.SAMN05216323_10307"/>
<dbReference type="AlphaFoldDB" id="A0A1G6LBG9"/>
<keyword evidence="5" id="KW-0414">Isoprene biosynthesis</keyword>
<dbReference type="GO" id="GO:0019288">
    <property type="term" value="P:isopentenyl diphosphate biosynthetic process, methylerythritol 4-phosphate pathway"/>
    <property type="evidence" value="ECO:0007669"/>
    <property type="project" value="UniProtKB-UniRule"/>
</dbReference>
<dbReference type="UniPathway" id="UPA00056">
    <property type="reaction ID" value="UER00097"/>
</dbReference>
<sequence length="292" mass="31357">MAIVVEVDNGSGFCFGVTNAIQKAEELLTRGESLYCLGEIVHNSEEVNRLESKGLKTVDYSNMSSLKGKQLLVRAHGEPPETYQLASESGVNIVDATCPIVTKLQQRVASAYSEMQLVGGQVVIFGKKSHPEVVGLIGNANGAAIIIEKVEEVAMLDCSKPTVLFSQTTMDGEDYVALGEAIKQTMDTLIPNGSSQLKVVNSVCGSVSNRKPKLAEFSSRHDMVVFVAGKKSSNGKVLYQVCKDANPNTIFMESAAEIEESMFEGINSVGVCGATSTPLWLMELVAEKIRAI</sequence>
<feature type="binding site" evidence="5">
    <location>
        <position position="232"/>
    </location>
    <ligand>
        <name>dimethylallyl diphosphate</name>
        <dbReference type="ChEBI" id="CHEBI:57623"/>
    </ligand>
</feature>
<feature type="binding site" evidence="5">
    <location>
        <position position="98"/>
    </location>
    <ligand>
        <name>[4Fe-4S] cluster</name>
        <dbReference type="ChEBI" id="CHEBI:49883"/>
    </ligand>
</feature>
<feature type="binding site" evidence="5">
    <location>
        <position position="42"/>
    </location>
    <ligand>
        <name>dimethylallyl diphosphate</name>
        <dbReference type="ChEBI" id="CHEBI:57623"/>
    </ligand>
</feature>
<comment type="catalytic activity">
    <reaction evidence="5">
        <text>isopentenyl diphosphate + 2 oxidized [2Fe-2S]-[ferredoxin] + H2O = (2E)-4-hydroxy-3-methylbut-2-enyl diphosphate + 2 reduced [2Fe-2S]-[ferredoxin] + 2 H(+)</text>
        <dbReference type="Rhea" id="RHEA:24488"/>
        <dbReference type="Rhea" id="RHEA-COMP:10000"/>
        <dbReference type="Rhea" id="RHEA-COMP:10001"/>
        <dbReference type="ChEBI" id="CHEBI:15377"/>
        <dbReference type="ChEBI" id="CHEBI:15378"/>
        <dbReference type="ChEBI" id="CHEBI:33737"/>
        <dbReference type="ChEBI" id="CHEBI:33738"/>
        <dbReference type="ChEBI" id="CHEBI:128753"/>
        <dbReference type="ChEBI" id="CHEBI:128769"/>
        <dbReference type="EC" id="1.17.7.4"/>
    </reaction>
</comment>
<feature type="binding site" evidence="5">
    <location>
        <position position="130"/>
    </location>
    <ligand>
        <name>isopentenyl diphosphate</name>
        <dbReference type="ChEBI" id="CHEBI:128769"/>
    </ligand>
</feature>
<feature type="binding site" evidence="5">
    <location>
        <position position="76"/>
    </location>
    <ligand>
        <name>(2E)-4-hydroxy-3-methylbut-2-enyl diphosphate</name>
        <dbReference type="ChEBI" id="CHEBI:128753"/>
    </ligand>
</feature>
<proteinExistence type="inferred from homology"/>
<name>A0A1G6LBG9_9BACT</name>
<feature type="binding site" evidence="5">
    <location>
        <position position="233"/>
    </location>
    <ligand>
        <name>dimethylallyl diphosphate</name>
        <dbReference type="ChEBI" id="CHEBI:57623"/>
    </ligand>
</feature>
<protein>
    <recommendedName>
        <fullName evidence="5">4-hydroxy-3-methylbut-2-enyl diphosphate reductase</fullName>
        <shortName evidence="5">HMBPP reductase</shortName>
        <ecNumber evidence="5">1.17.7.4</ecNumber>
    </recommendedName>
</protein>
<accession>A0A1G6LBG9</accession>
<evidence type="ECO:0000256" key="3">
    <source>
        <dbReference type="ARBA" id="ARBA00023004"/>
    </source>
</evidence>
<dbReference type="OrthoDB" id="9777362at2"/>
<dbReference type="Gene3D" id="3.40.1010.20">
    <property type="entry name" value="4-hydroxy-3-methylbut-2-enyl diphosphate reductase, catalytic domain"/>
    <property type="match status" value="2"/>
</dbReference>
<evidence type="ECO:0000256" key="2">
    <source>
        <dbReference type="ARBA" id="ARBA00022723"/>
    </source>
</evidence>
<gene>
    <name evidence="5" type="primary">ispH</name>
    <name evidence="6" type="ORF">SAMN05216323_10307</name>
</gene>
<keyword evidence="5" id="KW-0560">Oxidoreductase</keyword>
<comment type="cofactor">
    <cofactor evidence="5">
        <name>[4Fe-4S] cluster</name>
        <dbReference type="ChEBI" id="CHEBI:49883"/>
    </cofactor>
    <text evidence="5">Binds 1 [4Fe-4S] cluster per subunit.</text>
</comment>
<dbReference type="RefSeq" id="WP_092438172.1">
    <property type="nucleotide sequence ID" value="NZ_FMYP01000030.1"/>
</dbReference>
<dbReference type="NCBIfam" id="NF002187">
    <property type="entry name" value="PRK01045.1-1"/>
    <property type="match status" value="1"/>
</dbReference>
<dbReference type="GO" id="GO:0016114">
    <property type="term" value="P:terpenoid biosynthetic process"/>
    <property type="evidence" value="ECO:0007669"/>
    <property type="project" value="UniProtKB-UniRule"/>
</dbReference>
<comment type="catalytic activity">
    <reaction evidence="5">
        <text>dimethylallyl diphosphate + 2 oxidized [2Fe-2S]-[ferredoxin] + H2O = (2E)-4-hydroxy-3-methylbut-2-enyl diphosphate + 2 reduced [2Fe-2S]-[ferredoxin] + 2 H(+)</text>
        <dbReference type="Rhea" id="RHEA:24825"/>
        <dbReference type="Rhea" id="RHEA-COMP:10000"/>
        <dbReference type="Rhea" id="RHEA-COMP:10001"/>
        <dbReference type="ChEBI" id="CHEBI:15377"/>
        <dbReference type="ChEBI" id="CHEBI:15378"/>
        <dbReference type="ChEBI" id="CHEBI:33737"/>
        <dbReference type="ChEBI" id="CHEBI:33738"/>
        <dbReference type="ChEBI" id="CHEBI:57623"/>
        <dbReference type="ChEBI" id="CHEBI:128753"/>
        <dbReference type="EC" id="1.17.7.4"/>
    </reaction>
</comment>
<dbReference type="HAMAP" id="MF_00191">
    <property type="entry name" value="IspH"/>
    <property type="match status" value="1"/>
</dbReference>
<feature type="binding site" evidence="5">
    <location>
        <position position="233"/>
    </location>
    <ligand>
        <name>isopentenyl diphosphate</name>
        <dbReference type="ChEBI" id="CHEBI:128769"/>
    </ligand>
</feature>
<keyword evidence="7" id="KW-1185">Reference proteome</keyword>
<feature type="binding site" evidence="5">
    <location>
        <position position="234"/>
    </location>
    <ligand>
        <name>dimethylallyl diphosphate</name>
        <dbReference type="ChEBI" id="CHEBI:57623"/>
    </ligand>
</feature>
<dbReference type="NCBIfam" id="TIGR00216">
    <property type="entry name" value="ispH_lytB"/>
    <property type="match status" value="1"/>
</dbReference>
<comment type="pathway">
    <text evidence="5">Isoprenoid biosynthesis; isopentenyl diphosphate biosynthesis via DXP pathway; isopentenyl diphosphate from 1-deoxy-D-xylulose 5-phosphate: step 6/6.</text>
</comment>
<dbReference type="GO" id="GO:0046872">
    <property type="term" value="F:metal ion binding"/>
    <property type="evidence" value="ECO:0007669"/>
    <property type="project" value="UniProtKB-KW"/>
</dbReference>
<dbReference type="Pfam" id="PF02401">
    <property type="entry name" value="LYTB"/>
    <property type="match status" value="1"/>
</dbReference>
<feature type="binding site" evidence="5">
    <location>
        <position position="204"/>
    </location>
    <ligand>
        <name>[4Fe-4S] cluster</name>
        <dbReference type="ChEBI" id="CHEBI:49883"/>
    </ligand>
</feature>
<feature type="binding site" evidence="5">
    <location>
        <position position="232"/>
    </location>
    <ligand>
        <name>(2E)-4-hydroxy-3-methylbut-2-enyl diphosphate</name>
        <dbReference type="ChEBI" id="CHEBI:128753"/>
    </ligand>
</feature>
<dbReference type="CDD" id="cd13944">
    <property type="entry name" value="lytB_ispH"/>
    <property type="match status" value="1"/>
</dbReference>
<reference evidence="6 7" key="1">
    <citation type="submission" date="2016-09" db="EMBL/GenBank/DDBJ databases">
        <authorList>
            <person name="Capua I."/>
            <person name="De Benedictis P."/>
            <person name="Joannis T."/>
            <person name="Lombin L.H."/>
            <person name="Cattoli G."/>
        </authorList>
    </citation>
    <scope>NUCLEOTIDE SEQUENCE [LARGE SCALE GENOMIC DNA]</scope>
    <source>
        <strain evidence="6 7">A7P-90m</strain>
    </source>
</reference>
<evidence type="ECO:0000313" key="7">
    <source>
        <dbReference type="Proteomes" id="UP000199452"/>
    </source>
</evidence>
<feature type="binding site" evidence="5">
    <location>
        <position position="130"/>
    </location>
    <ligand>
        <name>(2E)-4-hydroxy-3-methylbut-2-enyl diphosphate</name>
        <dbReference type="ChEBI" id="CHEBI:128753"/>
    </ligand>
</feature>
<dbReference type="GO" id="GO:0051539">
    <property type="term" value="F:4 iron, 4 sulfur cluster binding"/>
    <property type="evidence" value="ECO:0007669"/>
    <property type="project" value="UniProtKB-UniRule"/>
</dbReference>
<feature type="binding site" evidence="5">
    <location>
        <position position="234"/>
    </location>
    <ligand>
        <name>isopentenyl diphosphate</name>
        <dbReference type="ChEBI" id="CHEBI:128769"/>
    </ligand>
</feature>
<evidence type="ECO:0000313" key="6">
    <source>
        <dbReference type="EMBL" id="SDC40377.1"/>
    </source>
</evidence>
<feature type="binding site" evidence="5">
    <location>
        <position position="76"/>
    </location>
    <ligand>
        <name>isopentenyl diphosphate</name>
        <dbReference type="ChEBI" id="CHEBI:128769"/>
    </ligand>
</feature>
<dbReference type="GO" id="GO:0050992">
    <property type="term" value="P:dimethylallyl diphosphate biosynthetic process"/>
    <property type="evidence" value="ECO:0007669"/>
    <property type="project" value="UniProtKB-UniRule"/>
</dbReference>
<keyword evidence="4 5" id="KW-0411">Iron-sulfur</keyword>
<dbReference type="PANTHER" id="PTHR30426">
    <property type="entry name" value="4-HYDROXY-3-METHYLBUT-2-ENYL DIPHOSPHATE REDUCTASE"/>
    <property type="match status" value="1"/>
</dbReference>
<keyword evidence="1 5" id="KW-0004">4Fe-4S</keyword>
<feature type="binding site" evidence="5">
    <location>
        <position position="14"/>
    </location>
    <ligand>
        <name>[4Fe-4S] cluster</name>
        <dbReference type="ChEBI" id="CHEBI:49883"/>
    </ligand>
</feature>
<feature type="binding site" evidence="5">
    <location>
        <position position="42"/>
    </location>
    <ligand>
        <name>(2E)-4-hydroxy-3-methylbut-2-enyl diphosphate</name>
        <dbReference type="ChEBI" id="CHEBI:128753"/>
    </ligand>
</feature>
<feature type="binding site" evidence="5">
    <location>
        <position position="276"/>
    </location>
    <ligand>
        <name>dimethylallyl diphosphate</name>
        <dbReference type="ChEBI" id="CHEBI:57623"/>
    </ligand>
</feature>
<feature type="binding site" evidence="5">
    <location>
        <position position="168"/>
    </location>
    <ligand>
        <name>(2E)-4-hydroxy-3-methylbut-2-enyl diphosphate</name>
        <dbReference type="ChEBI" id="CHEBI:128753"/>
    </ligand>
</feature>
<feature type="binding site" evidence="5">
    <location>
        <position position="130"/>
    </location>
    <ligand>
        <name>dimethylallyl diphosphate</name>
        <dbReference type="ChEBI" id="CHEBI:57623"/>
    </ligand>
</feature>
<feature type="binding site" evidence="5">
    <location>
        <position position="232"/>
    </location>
    <ligand>
        <name>isopentenyl diphosphate</name>
        <dbReference type="ChEBI" id="CHEBI:128769"/>
    </ligand>
</feature>
<dbReference type="Gene3D" id="3.40.50.11270">
    <property type="match status" value="1"/>
</dbReference>
<dbReference type="EC" id="1.17.7.4" evidence="5"/>
<comment type="similarity">
    <text evidence="5">Belongs to the IspH family.</text>
</comment>
<feature type="active site" description="Proton donor" evidence="5">
    <location>
        <position position="132"/>
    </location>
</feature>
<dbReference type="InterPro" id="IPR003451">
    <property type="entry name" value="LytB/IspH"/>
</dbReference>